<gene>
    <name evidence="9" type="ORF">ACFPET_00480</name>
</gene>
<feature type="transmembrane region" description="Helical" evidence="8">
    <location>
        <begin position="164"/>
        <end position="180"/>
    </location>
</feature>
<comment type="caution">
    <text evidence="9">The sequence shown here is derived from an EMBL/GenBank/DDBJ whole genome shotgun (WGS) entry which is preliminary data.</text>
</comment>
<dbReference type="NCBIfam" id="TIGR00785">
    <property type="entry name" value="dass"/>
    <property type="match status" value="1"/>
</dbReference>
<feature type="transmembrane region" description="Helical" evidence="8">
    <location>
        <begin position="422"/>
        <end position="444"/>
    </location>
</feature>
<evidence type="ECO:0000256" key="4">
    <source>
        <dbReference type="ARBA" id="ARBA00022692"/>
    </source>
</evidence>
<evidence type="ECO:0000313" key="9">
    <source>
        <dbReference type="EMBL" id="MFC4333675.1"/>
    </source>
</evidence>
<dbReference type="PANTHER" id="PTHR10283">
    <property type="entry name" value="SOLUTE CARRIER FAMILY 13 MEMBER"/>
    <property type="match status" value="1"/>
</dbReference>
<feature type="transmembrane region" description="Helical" evidence="8">
    <location>
        <begin position="101"/>
        <end position="119"/>
    </location>
</feature>
<sequence>MSTTTETPDAPASAPPAPAAKKSKLIPLLAGIAAAALVFFLLPEDLNTPAKFVAATAILMAVWWMSEALPLAVTALLPLVLFPFLPADGGYVGFKAAAAPFANPIVFLYLGGFIIALAMQKWDLHRRFALSVLSRVGSKSTAIIGGFMLATGLLSMFVNNTATAVMMFPVGLAVLSLVTVDGKEDRNFSVALLLGIAYASSIGSVATVIGNVPNAFIKAYMEENHGVTIGFAQWMAAGLPVAVVFGVIAWLLLTRVAFRPAVKEVAGGREYFRQQLAELGPMRRADWMITAVFAGTSLTWISLGFLTLSDTVMEAAPWITAINDSGVVMAAAILLFLLPADRAGNRILVWDDTRELPWGLLLLFGGGLSLSTQITDTGLSAWIGGRLEFLGGVPVWVAVLAIAVIILLITEICSNTATTVTFLPLAAGLAAGFDMNVLILLIPAGLAANFAFMLPVATPPNAIVFGSGRIRVADMVRGGALLNAVAVLLVTLSVFTVFSWALM</sequence>
<feature type="transmembrane region" description="Helical" evidence="8">
    <location>
        <begin position="140"/>
        <end position="158"/>
    </location>
</feature>
<comment type="similarity">
    <text evidence="2">Belongs to the SLC13A/DASS transporter (TC 2.A.47) family. NADC subfamily.</text>
</comment>
<evidence type="ECO:0000256" key="7">
    <source>
        <dbReference type="ARBA" id="ARBA00031174"/>
    </source>
</evidence>
<dbReference type="Pfam" id="PF00939">
    <property type="entry name" value="Na_sulph_symp"/>
    <property type="match status" value="1"/>
</dbReference>
<protein>
    <recommendedName>
        <fullName evidence="3">Sodium-dependent dicarboxylate transporter SdcS</fullName>
    </recommendedName>
    <alternativeName>
        <fullName evidence="7">Na(+)/dicarboxylate symporter</fullName>
    </alternativeName>
</protein>
<keyword evidence="6 8" id="KW-0472">Membrane</keyword>
<comment type="subcellular location">
    <subcellularLocation>
        <location evidence="1">Membrane</location>
        <topology evidence="1">Multi-pass membrane protein</topology>
    </subcellularLocation>
</comment>
<keyword evidence="4 8" id="KW-0812">Transmembrane</keyword>
<dbReference type="RefSeq" id="WP_380617411.1">
    <property type="nucleotide sequence ID" value="NZ_JBHSDK010000001.1"/>
</dbReference>
<organism evidence="9 10">
    <name type="scientific">Salininema proteolyticum</name>
    <dbReference type="NCBI Taxonomy" id="1607685"/>
    <lineage>
        <taxon>Bacteria</taxon>
        <taxon>Bacillati</taxon>
        <taxon>Actinomycetota</taxon>
        <taxon>Actinomycetes</taxon>
        <taxon>Glycomycetales</taxon>
        <taxon>Glycomycetaceae</taxon>
        <taxon>Salininema</taxon>
    </lineage>
</organism>
<feature type="transmembrane region" description="Helical" evidence="8">
    <location>
        <begin position="315"/>
        <end position="338"/>
    </location>
</feature>
<feature type="transmembrane region" description="Helical" evidence="8">
    <location>
        <begin position="389"/>
        <end position="410"/>
    </location>
</feature>
<feature type="transmembrane region" description="Helical" evidence="8">
    <location>
        <begin position="450"/>
        <end position="468"/>
    </location>
</feature>
<name>A0ABV8TSF2_9ACTN</name>
<feature type="transmembrane region" description="Helical" evidence="8">
    <location>
        <begin position="54"/>
        <end position="81"/>
    </location>
</feature>
<dbReference type="EMBL" id="JBHSDK010000001">
    <property type="protein sequence ID" value="MFC4333675.1"/>
    <property type="molecule type" value="Genomic_DNA"/>
</dbReference>
<keyword evidence="5 8" id="KW-1133">Transmembrane helix</keyword>
<evidence type="ECO:0000256" key="3">
    <source>
        <dbReference type="ARBA" id="ARBA00020150"/>
    </source>
</evidence>
<evidence type="ECO:0000256" key="6">
    <source>
        <dbReference type="ARBA" id="ARBA00023136"/>
    </source>
</evidence>
<evidence type="ECO:0000256" key="5">
    <source>
        <dbReference type="ARBA" id="ARBA00022989"/>
    </source>
</evidence>
<evidence type="ECO:0000313" key="10">
    <source>
        <dbReference type="Proteomes" id="UP001595823"/>
    </source>
</evidence>
<proteinExistence type="inferred from homology"/>
<accession>A0ABV8TSF2</accession>
<evidence type="ECO:0000256" key="2">
    <source>
        <dbReference type="ARBA" id="ARBA00006772"/>
    </source>
</evidence>
<dbReference type="PANTHER" id="PTHR10283:SF82">
    <property type="entry name" value="SOLUTE CARRIER FAMILY 13 MEMBER 2"/>
    <property type="match status" value="1"/>
</dbReference>
<evidence type="ECO:0000256" key="1">
    <source>
        <dbReference type="ARBA" id="ARBA00004141"/>
    </source>
</evidence>
<reference evidence="10" key="1">
    <citation type="journal article" date="2019" name="Int. J. Syst. Evol. Microbiol.">
        <title>The Global Catalogue of Microorganisms (GCM) 10K type strain sequencing project: providing services to taxonomists for standard genome sequencing and annotation.</title>
        <authorList>
            <consortium name="The Broad Institute Genomics Platform"/>
            <consortium name="The Broad Institute Genome Sequencing Center for Infectious Disease"/>
            <person name="Wu L."/>
            <person name="Ma J."/>
        </authorList>
    </citation>
    <scope>NUCLEOTIDE SEQUENCE [LARGE SCALE GENOMIC DNA]</scope>
    <source>
        <strain evidence="10">IBRC-M 10908</strain>
    </source>
</reference>
<feature type="transmembrane region" description="Helical" evidence="8">
    <location>
        <begin position="192"/>
        <end position="212"/>
    </location>
</feature>
<keyword evidence="10" id="KW-1185">Reference proteome</keyword>
<dbReference type="InterPro" id="IPR001898">
    <property type="entry name" value="SLC13A/DASS"/>
</dbReference>
<feature type="transmembrane region" description="Helical" evidence="8">
    <location>
        <begin position="25"/>
        <end position="42"/>
    </location>
</feature>
<feature type="transmembrane region" description="Helical" evidence="8">
    <location>
        <begin position="480"/>
        <end position="502"/>
    </location>
</feature>
<evidence type="ECO:0000256" key="8">
    <source>
        <dbReference type="SAM" id="Phobius"/>
    </source>
</evidence>
<feature type="transmembrane region" description="Helical" evidence="8">
    <location>
        <begin position="232"/>
        <end position="253"/>
    </location>
</feature>
<feature type="transmembrane region" description="Helical" evidence="8">
    <location>
        <begin position="287"/>
        <end position="309"/>
    </location>
</feature>
<feature type="transmembrane region" description="Helical" evidence="8">
    <location>
        <begin position="358"/>
        <end position="383"/>
    </location>
</feature>
<dbReference type="Proteomes" id="UP001595823">
    <property type="component" value="Unassembled WGS sequence"/>
</dbReference>